<protein>
    <submittedName>
        <fullName evidence="8">Diketogulonate reductase-like aldo/keto reductase</fullName>
    </submittedName>
</protein>
<dbReference type="FunFam" id="3.20.20.100:FF:000015">
    <property type="entry name" value="Oxidoreductase, aldo/keto reductase family"/>
    <property type="match status" value="1"/>
</dbReference>
<dbReference type="InterPro" id="IPR018170">
    <property type="entry name" value="Aldo/ket_reductase_CS"/>
</dbReference>
<evidence type="ECO:0000256" key="4">
    <source>
        <dbReference type="PIRSR" id="PIRSR000097-1"/>
    </source>
</evidence>
<evidence type="ECO:0000259" key="7">
    <source>
        <dbReference type="Pfam" id="PF00248"/>
    </source>
</evidence>
<evidence type="ECO:0000313" key="8">
    <source>
        <dbReference type="EMBL" id="MBB3111661.1"/>
    </source>
</evidence>
<dbReference type="InterPro" id="IPR036812">
    <property type="entry name" value="NAD(P)_OxRdtase_dom_sf"/>
</dbReference>
<evidence type="ECO:0000256" key="2">
    <source>
        <dbReference type="ARBA" id="ARBA00022857"/>
    </source>
</evidence>
<dbReference type="PANTHER" id="PTHR43827">
    <property type="entry name" value="2,5-DIKETO-D-GLUCONIC ACID REDUCTASE"/>
    <property type="match status" value="1"/>
</dbReference>
<dbReference type="AlphaFoldDB" id="A0A7W5B0I4"/>
<keyword evidence="2" id="KW-0521">NADP</keyword>
<comment type="caution">
    <text evidence="8">The sequence shown here is derived from an EMBL/GenBank/DDBJ whole genome shotgun (WGS) entry which is preliminary data.</text>
</comment>
<dbReference type="InterPro" id="IPR023210">
    <property type="entry name" value="NADP_OxRdtase_dom"/>
</dbReference>
<feature type="domain" description="NADP-dependent oxidoreductase" evidence="7">
    <location>
        <begin position="11"/>
        <end position="250"/>
    </location>
</feature>
<dbReference type="Proteomes" id="UP000570361">
    <property type="component" value="Unassembled WGS sequence"/>
</dbReference>
<feature type="site" description="Lowers pKa of active site Tyr" evidence="6">
    <location>
        <position position="71"/>
    </location>
</feature>
<evidence type="ECO:0000256" key="6">
    <source>
        <dbReference type="PIRSR" id="PIRSR000097-3"/>
    </source>
</evidence>
<dbReference type="InterPro" id="IPR020471">
    <property type="entry name" value="AKR"/>
</dbReference>
<dbReference type="PIRSF" id="PIRSF000097">
    <property type="entry name" value="AKR"/>
    <property type="match status" value="1"/>
</dbReference>
<gene>
    <name evidence="8" type="ORF">FHS18_003729</name>
</gene>
<reference evidence="8 9" key="1">
    <citation type="submission" date="2020-08" db="EMBL/GenBank/DDBJ databases">
        <title>Genomic Encyclopedia of Type Strains, Phase III (KMG-III): the genomes of soil and plant-associated and newly described type strains.</title>
        <authorList>
            <person name="Whitman W."/>
        </authorList>
    </citation>
    <scope>NUCLEOTIDE SEQUENCE [LARGE SCALE GENOMIC DNA]</scope>
    <source>
        <strain evidence="8 9">CECT 5862</strain>
    </source>
</reference>
<proteinExistence type="inferred from homology"/>
<dbReference type="GO" id="GO:0016616">
    <property type="term" value="F:oxidoreductase activity, acting on the CH-OH group of donors, NAD or NADP as acceptor"/>
    <property type="evidence" value="ECO:0007669"/>
    <property type="project" value="UniProtKB-ARBA"/>
</dbReference>
<evidence type="ECO:0000256" key="5">
    <source>
        <dbReference type="PIRSR" id="PIRSR000097-2"/>
    </source>
</evidence>
<dbReference type="Pfam" id="PF00248">
    <property type="entry name" value="Aldo_ket_red"/>
    <property type="match status" value="1"/>
</dbReference>
<keyword evidence="9" id="KW-1185">Reference proteome</keyword>
<dbReference type="Gene3D" id="3.20.20.100">
    <property type="entry name" value="NADP-dependent oxidoreductase domain"/>
    <property type="match status" value="1"/>
</dbReference>
<organism evidence="8 9">
    <name type="scientific">Paenibacillus phyllosphaerae</name>
    <dbReference type="NCBI Taxonomy" id="274593"/>
    <lineage>
        <taxon>Bacteria</taxon>
        <taxon>Bacillati</taxon>
        <taxon>Bacillota</taxon>
        <taxon>Bacilli</taxon>
        <taxon>Bacillales</taxon>
        <taxon>Paenibacillaceae</taxon>
        <taxon>Paenibacillus</taxon>
    </lineage>
</organism>
<dbReference type="SUPFAM" id="SSF51430">
    <property type="entry name" value="NAD(P)-linked oxidoreductase"/>
    <property type="match status" value="1"/>
</dbReference>
<dbReference type="PRINTS" id="PR00069">
    <property type="entry name" value="ALDKETRDTASE"/>
</dbReference>
<evidence type="ECO:0000313" key="9">
    <source>
        <dbReference type="Proteomes" id="UP000570361"/>
    </source>
</evidence>
<sequence>MLRNGVHMPWLGFGSMGAGANPEATVEIVAEAIRTGYRSIDTASVYGNEESVGRAIRQSGVPREELFITTKLFNTDQGYEETLRAFDRSMEKLGLEVLDLYLVHWAIQGKYKETWRAFEKLYLDGRVRAIGVSNFLIHHLEDLLADCEIMPMVNQYEYHPLLSQPELLAYCQSKGIQVTAYFPLMQGRLDHPTLAELSGKYKKTAAQIVLRWELQKGVVVIPKTSTAARLTENADIFDFILAEEDMERIDLMNTNTRFNHHPDDPK</sequence>
<accession>A0A7W5B0I4</accession>
<dbReference type="PANTHER" id="PTHR43827:SF3">
    <property type="entry name" value="NADP-DEPENDENT OXIDOREDUCTASE DOMAIN-CONTAINING PROTEIN"/>
    <property type="match status" value="1"/>
</dbReference>
<dbReference type="PROSITE" id="PS00798">
    <property type="entry name" value="ALDOKETO_REDUCTASE_1"/>
    <property type="match status" value="1"/>
</dbReference>
<name>A0A7W5B0I4_9BACL</name>
<comment type="similarity">
    <text evidence="1">Belongs to the aldo/keto reductase family.</text>
</comment>
<dbReference type="EMBL" id="JACHXK010000008">
    <property type="protein sequence ID" value="MBB3111661.1"/>
    <property type="molecule type" value="Genomic_DNA"/>
</dbReference>
<dbReference type="PROSITE" id="PS00063">
    <property type="entry name" value="ALDOKETO_REDUCTASE_3"/>
    <property type="match status" value="1"/>
</dbReference>
<feature type="active site" description="Proton donor" evidence="4">
    <location>
        <position position="46"/>
    </location>
</feature>
<keyword evidence="3" id="KW-0560">Oxidoreductase</keyword>
<evidence type="ECO:0000256" key="3">
    <source>
        <dbReference type="ARBA" id="ARBA00023002"/>
    </source>
</evidence>
<evidence type="ECO:0000256" key="1">
    <source>
        <dbReference type="ARBA" id="ARBA00007905"/>
    </source>
</evidence>
<dbReference type="PROSITE" id="PS00062">
    <property type="entry name" value="ALDOKETO_REDUCTASE_2"/>
    <property type="match status" value="1"/>
</dbReference>
<feature type="binding site" evidence="5">
    <location>
        <position position="104"/>
    </location>
    <ligand>
        <name>substrate</name>
    </ligand>
</feature>